<dbReference type="PANTHER" id="PTHR38812:SF2">
    <property type="entry name" value="MU-LIKE PROPHAGE FLUMU PROTEIN GP42"/>
    <property type="match status" value="1"/>
</dbReference>
<evidence type="ECO:0000256" key="1">
    <source>
        <dbReference type="SAM" id="Coils"/>
    </source>
</evidence>
<keyword evidence="2" id="KW-0472">Membrane</keyword>
<gene>
    <name evidence="4" type="ORF">EVA_15935</name>
</gene>
<dbReference type="Pfam" id="PF20155">
    <property type="entry name" value="TMP_3"/>
    <property type="match status" value="1"/>
</dbReference>
<keyword evidence="2" id="KW-1133">Transmembrane helix</keyword>
<accession>J9G908</accession>
<feature type="domain" description="Tape measure protein N-terminal" evidence="3">
    <location>
        <begin position="10"/>
        <end position="195"/>
    </location>
</feature>
<evidence type="ECO:0000259" key="3">
    <source>
        <dbReference type="Pfam" id="PF20155"/>
    </source>
</evidence>
<keyword evidence="2" id="KW-0812">Transmembrane</keyword>
<keyword evidence="1" id="KW-0175">Coiled coil</keyword>
<organism evidence="4">
    <name type="scientific">gut metagenome</name>
    <dbReference type="NCBI Taxonomy" id="749906"/>
    <lineage>
        <taxon>unclassified sequences</taxon>
        <taxon>metagenomes</taxon>
        <taxon>organismal metagenomes</taxon>
    </lineage>
</organism>
<dbReference type="PANTHER" id="PTHR38812">
    <property type="entry name" value="MU-LIKE PROPHAGE FLUMU PROTEIN GP42"/>
    <property type="match status" value="1"/>
</dbReference>
<feature type="transmembrane region" description="Helical" evidence="2">
    <location>
        <begin position="276"/>
        <end position="294"/>
    </location>
</feature>
<reference evidence="4" key="1">
    <citation type="journal article" date="2012" name="PLoS ONE">
        <title>Gene sets for utilization of primary and secondary nutrition supplies in the distal gut of endangered iberian lynx.</title>
        <authorList>
            <person name="Alcaide M."/>
            <person name="Messina E."/>
            <person name="Richter M."/>
            <person name="Bargiela R."/>
            <person name="Peplies J."/>
            <person name="Huws S.A."/>
            <person name="Newbold C.J."/>
            <person name="Golyshin P.N."/>
            <person name="Simon M.A."/>
            <person name="Lopez G."/>
            <person name="Yakimov M.M."/>
            <person name="Ferrer M."/>
        </authorList>
    </citation>
    <scope>NUCLEOTIDE SEQUENCE</scope>
</reference>
<feature type="coiled-coil region" evidence="1">
    <location>
        <begin position="291"/>
        <end position="321"/>
    </location>
</feature>
<dbReference type="InterPro" id="IPR053058">
    <property type="entry name" value="Mulikevirus_tape_measure"/>
</dbReference>
<dbReference type="EMBL" id="AMCI01005529">
    <property type="protein sequence ID" value="EJW95949.1"/>
    <property type="molecule type" value="Genomic_DNA"/>
</dbReference>
<name>J9G908_9ZZZZ</name>
<evidence type="ECO:0000256" key="2">
    <source>
        <dbReference type="SAM" id="Phobius"/>
    </source>
</evidence>
<proteinExistence type="predicted"/>
<dbReference type="InterPro" id="IPR013491">
    <property type="entry name" value="Tape_meas_N"/>
</dbReference>
<dbReference type="AlphaFoldDB" id="J9G908"/>
<evidence type="ECO:0000313" key="4">
    <source>
        <dbReference type="EMBL" id="EJW95949.1"/>
    </source>
</evidence>
<feature type="non-terminal residue" evidence="4">
    <location>
        <position position="321"/>
    </location>
</feature>
<protein>
    <submittedName>
        <fullName evidence="4">Tape measure domain protein</fullName>
    </submittedName>
</protein>
<comment type="caution">
    <text evidence="4">The sequence shown here is derived from an EMBL/GenBank/DDBJ whole genome shotgun (WGS) entry which is preliminary data.</text>
</comment>
<sequence length="321" mass="35056">MDRLRAFATQLATVRGEFQKFEIAFETMLGSKAQADALMQQLIQTAATTPFGMTDIAGSAKQLLAYGLEAEKVNDTLIRLGDIAAGLSIPINDLAYLYGTTMVQGRLYTQDLNQFLGRGIPLMEELAKQFGVTKAEVKGLVEEGRVGFPHVQKAIESLTGEASKFGGLMADQSKTIAGQISNLEDSIEQMLNQLGKESQDVISGTLNVASSLVESYEQVGRTIIGLVGTYGAYRTAVMVSAAATKGWTIAEMAHFKALVVVEKAQKLLNRTMLTNPYVLVATAVASLVAVMMSLKTETERIREAEKRYNEEKERRLRSEKK</sequence>
<dbReference type="NCBIfam" id="TIGR02675">
    <property type="entry name" value="tape_meas_nterm"/>
    <property type="match status" value="1"/>
</dbReference>